<evidence type="ECO:0000256" key="1">
    <source>
        <dbReference type="ARBA" id="ARBA00001971"/>
    </source>
</evidence>
<dbReference type="Pfam" id="PF00067">
    <property type="entry name" value="p450"/>
    <property type="match status" value="1"/>
</dbReference>
<evidence type="ECO:0008006" key="10">
    <source>
        <dbReference type="Google" id="ProtNLM"/>
    </source>
</evidence>
<dbReference type="CDD" id="cd11058">
    <property type="entry name" value="CYP60B-like"/>
    <property type="match status" value="1"/>
</dbReference>
<keyword evidence="7" id="KW-0503">Monooxygenase</keyword>
<name>A0A9W8XR66_9PLEO</name>
<evidence type="ECO:0000256" key="4">
    <source>
        <dbReference type="ARBA" id="ARBA00022723"/>
    </source>
</evidence>
<comment type="cofactor">
    <cofactor evidence="1 6">
        <name>heme</name>
        <dbReference type="ChEBI" id="CHEBI:30413"/>
    </cofactor>
</comment>
<dbReference type="SUPFAM" id="SSF48264">
    <property type="entry name" value="Cytochrome P450"/>
    <property type="match status" value="1"/>
</dbReference>
<evidence type="ECO:0000256" key="7">
    <source>
        <dbReference type="RuleBase" id="RU000461"/>
    </source>
</evidence>
<dbReference type="GeneID" id="80905251"/>
<feature type="binding site" description="axial binding residue" evidence="6">
    <location>
        <position position="344"/>
    </location>
    <ligand>
        <name>heme</name>
        <dbReference type="ChEBI" id="CHEBI:30413"/>
    </ligand>
    <ligandPart>
        <name>Fe</name>
        <dbReference type="ChEBI" id="CHEBI:18248"/>
    </ligandPart>
</feature>
<dbReference type="InterPro" id="IPR036396">
    <property type="entry name" value="Cyt_P450_sf"/>
</dbReference>
<proteinExistence type="inferred from homology"/>
<sequence>MVCDLPITPYPTLKLIGVAPFLTATHENHTRMRRLFSPAFSARSLKAQEPLFQRYADLLKYKVSEVGQDGKKPIDIGELLNFTTFDVMAELTFGQNLRMLAKTEYSPWVASIVGSLKMLPLVAMINYYPLLRIILFERFQPKVIAEQRKAHCAFSEELVNRRLKVGSDKPDVWNLVLDDKSKGPGKGLTLEEMHSNSEVFMLAGSETTATLLSGAIYYLLKNPRKFDTLVEEVRGSFSSGDKMTLENLGSLKYLNACLKEALRIYPPVPIGSPRITQQGGQMILGKWIPPDTRVSVHHWSTYHSESNFTDPHSYVPERWLGTDPKYAADSFNAHQPFGYGYRNCIGQNMAMHEMRLIMATLLLTFDLELCEESKNWEDQKSFALWIKDPLMVRATPRVGEKAEE</sequence>
<keyword evidence="5 6" id="KW-0408">Iron</keyword>
<dbReference type="GO" id="GO:0020037">
    <property type="term" value="F:heme binding"/>
    <property type="evidence" value="ECO:0007669"/>
    <property type="project" value="InterPro"/>
</dbReference>
<dbReference type="GO" id="GO:0016705">
    <property type="term" value="F:oxidoreductase activity, acting on paired donors, with incorporation or reduction of molecular oxygen"/>
    <property type="evidence" value="ECO:0007669"/>
    <property type="project" value="InterPro"/>
</dbReference>
<dbReference type="AlphaFoldDB" id="A0A9W8XR66"/>
<dbReference type="OrthoDB" id="1470350at2759"/>
<dbReference type="InterPro" id="IPR017972">
    <property type="entry name" value="Cyt_P450_CS"/>
</dbReference>
<keyword evidence="7" id="KW-0560">Oxidoreductase</keyword>
<dbReference type="GO" id="GO:0004497">
    <property type="term" value="F:monooxygenase activity"/>
    <property type="evidence" value="ECO:0007669"/>
    <property type="project" value="UniProtKB-KW"/>
</dbReference>
<accession>A0A9W8XR66</accession>
<keyword evidence="9" id="KW-1185">Reference proteome</keyword>
<evidence type="ECO:0000256" key="5">
    <source>
        <dbReference type="ARBA" id="ARBA00023004"/>
    </source>
</evidence>
<gene>
    <name evidence="8" type="ORF">N0V89_001721</name>
</gene>
<evidence type="ECO:0000313" key="9">
    <source>
        <dbReference type="Proteomes" id="UP001140513"/>
    </source>
</evidence>
<comment type="similarity">
    <text evidence="2 7">Belongs to the cytochrome P450 family.</text>
</comment>
<organism evidence="8 9">
    <name type="scientific">Didymosphaeria variabile</name>
    <dbReference type="NCBI Taxonomy" id="1932322"/>
    <lineage>
        <taxon>Eukaryota</taxon>
        <taxon>Fungi</taxon>
        <taxon>Dikarya</taxon>
        <taxon>Ascomycota</taxon>
        <taxon>Pezizomycotina</taxon>
        <taxon>Dothideomycetes</taxon>
        <taxon>Pleosporomycetidae</taxon>
        <taxon>Pleosporales</taxon>
        <taxon>Massarineae</taxon>
        <taxon>Didymosphaeriaceae</taxon>
        <taxon>Didymosphaeria</taxon>
    </lineage>
</organism>
<dbReference type="EMBL" id="JAPEUX010000002">
    <property type="protein sequence ID" value="KAJ4357146.1"/>
    <property type="molecule type" value="Genomic_DNA"/>
</dbReference>
<evidence type="ECO:0000256" key="2">
    <source>
        <dbReference type="ARBA" id="ARBA00010617"/>
    </source>
</evidence>
<dbReference type="PANTHER" id="PTHR24305:SF210">
    <property type="entry name" value="CYTOCHROME P450 MONOOXYGENASE ASQL-RELATED"/>
    <property type="match status" value="1"/>
</dbReference>
<dbReference type="Gene3D" id="1.10.630.10">
    <property type="entry name" value="Cytochrome P450"/>
    <property type="match status" value="1"/>
</dbReference>
<dbReference type="PROSITE" id="PS00086">
    <property type="entry name" value="CYTOCHROME_P450"/>
    <property type="match status" value="1"/>
</dbReference>
<dbReference type="InterPro" id="IPR002401">
    <property type="entry name" value="Cyt_P450_E_grp-I"/>
</dbReference>
<dbReference type="Proteomes" id="UP001140513">
    <property type="component" value="Unassembled WGS sequence"/>
</dbReference>
<dbReference type="PRINTS" id="PR00463">
    <property type="entry name" value="EP450I"/>
</dbReference>
<keyword evidence="4 6" id="KW-0479">Metal-binding</keyword>
<dbReference type="InterPro" id="IPR050121">
    <property type="entry name" value="Cytochrome_P450_monoxygenase"/>
</dbReference>
<dbReference type="InterPro" id="IPR001128">
    <property type="entry name" value="Cyt_P450"/>
</dbReference>
<dbReference type="PANTHER" id="PTHR24305">
    <property type="entry name" value="CYTOCHROME P450"/>
    <property type="match status" value="1"/>
</dbReference>
<evidence type="ECO:0000256" key="3">
    <source>
        <dbReference type="ARBA" id="ARBA00022617"/>
    </source>
</evidence>
<keyword evidence="3 6" id="KW-0349">Heme</keyword>
<dbReference type="GO" id="GO:0005506">
    <property type="term" value="F:iron ion binding"/>
    <property type="evidence" value="ECO:0007669"/>
    <property type="project" value="InterPro"/>
</dbReference>
<protein>
    <recommendedName>
        <fullName evidence="10">Cytochrome P450</fullName>
    </recommendedName>
</protein>
<comment type="caution">
    <text evidence="8">The sequence shown here is derived from an EMBL/GenBank/DDBJ whole genome shotgun (WGS) entry which is preliminary data.</text>
</comment>
<dbReference type="PRINTS" id="PR00385">
    <property type="entry name" value="P450"/>
</dbReference>
<reference evidence="8" key="1">
    <citation type="submission" date="2022-10" db="EMBL/GenBank/DDBJ databases">
        <title>Tapping the CABI collections for fungal endophytes: first genome assemblies for Collariella, Neodidymelliopsis, Ascochyta clinopodiicola, Didymella pomorum, Didymosphaeria variabile, Neocosmospora piperis and Neocucurbitaria cava.</title>
        <authorList>
            <person name="Hill R."/>
        </authorList>
    </citation>
    <scope>NUCLEOTIDE SEQUENCE</scope>
    <source>
        <strain evidence="8">IMI 356815</strain>
    </source>
</reference>
<evidence type="ECO:0000256" key="6">
    <source>
        <dbReference type="PIRSR" id="PIRSR602401-1"/>
    </source>
</evidence>
<evidence type="ECO:0000313" key="8">
    <source>
        <dbReference type="EMBL" id="KAJ4357146.1"/>
    </source>
</evidence>
<dbReference type="RefSeq" id="XP_056074005.1">
    <property type="nucleotide sequence ID" value="XM_056210532.1"/>
</dbReference>